<keyword evidence="6" id="KW-0378">Hydrolase</keyword>
<evidence type="ECO:0000256" key="3">
    <source>
        <dbReference type="ARBA" id="ARBA00006958"/>
    </source>
</evidence>
<evidence type="ECO:0000313" key="11">
    <source>
        <dbReference type="EnsemblFungi" id="PTTG_27193-t43_1-p1"/>
    </source>
</evidence>
<reference evidence="10" key="2">
    <citation type="submission" date="2016-05" db="EMBL/GenBank/DDBJ databases">
        <title>Comparative analysis highlights variable genome content of wheat rusts and divergence of the mating loci.</title>
        <authorList>
            <person name="Cuomo C.A."/>
            <person name="Bakkeren G."/>
            <person name="Szabo L."/>
            <person name="Khalil H."/>
            <person name="Joly D."/>
            <person name="Goldberg J."/>
            <person name="Young S."/>
            <person name="Zeng Q."/>
            <person name="Fellers J."/>
        </authorList>
    </citation>
    <scope>NUCLEOTIDE SEQUENCE [LARGE SCALE GENOMIC DNA]</scope>
    <source>
        <strain evidence="10">1-1 BBBD Race 1</strain>
    </source>
</reference>
<dbReference type="Proteomes" id="UP000005240">
    <property type="component" value="Unassembled WGS sequence"/>
</dbReference>
<dbReference type="GO" id="GO:0016787">
    <property type="term" value="F:hydrolase activity"/>
    <property type="evidence" value="ECO:0007669"/>
    <property type="project" value="UniProtKB-KW"/>
</dbReference>
<feature type="region of interest" description="Disordered" evidence="8">
    <location>
        <begin position="232"/>
        <end position="271"/>
    </location>
</feature>
<dbReference type="AlphaFoldDB" id="A0A180GNJ0"/>
<protein>
    <submittedName>
        <fullName evidence="11">DDE Tnp4 domain-containing protein</fullName>
    </submittedName>
</protein>
<evidence type="ECO:0000256" key="2">
    <source>
        <dbReference type="ARBA" id="ARBA00004123"/>
    </source>
</evidence>
<feature type="compositionally biased region" description="Low complexity" evidence="8">
    <location>
        <begin position="252"/>
        <end position="265"/>
    </location>
</feature>
<dbReference type="PANTHER" id="PTHR22930:SF85">
    <property type="entry name" value="GH03217P-RELATED"/>
    <property type="match status" value="1"/>
</dbReference>
<keyword evidence="5" id="KW-0479">Metal-binding</keyword>
<name>A0A180GNJ0_PUCT1</name>
<keyword evidence="4" id="KW-0540">Nuclease</keyword>
<comment type="similarity">
    <text evidence="3">Belongs to the HARBI1 family.</text>
</comment>
<comment type="subcellular location">
    <subcellularLocation>
        <location evidence="2">Nucleus</location>
    </subcellularLocation>
</comment>
<reference evidence="11" key="4">
    <citation type="submission" date="2025-05" db="UniProtKB">
        <authorList>
            <consortium name="EnsemblFungi"/>
        </authorList>
    </citation>
    <scope>IDENTIFICATION</scope>
    <source>
        <strain evidence="11">isolate 1-1 / race 1 (BBBD)</strain>
    </source>
</reference>
<reference evidence="11 12" key="3">
    <citation type="journal article" date="2017" name="G3 (Bethesda)">
        <title>Comparative analysis highlights variable genome content of wheat rusts and divergence of the mating loci.</title>
        <authorList>
            <person name="Cuomo C.A."/>
            <person name="Bakkeren G."/>
            <person name="Khalil H.B."/>
            <person name="Panwar V."/>
            <person name="Joly D."/>
            <person name="Linning R."/>
            <person name="Sakthikumar S."/>
            <person name="Song X."/>
            <person name="Adiconis X."/>
            <person name="Fan L."/>
            <person name="Goldberg J.M."/>
            <person name="Levin J.Z."/>
            <person name="Young S."/>
            <person name="Zeng Q."/>
            <person name="Anikster Y."/>
            <person name="Bruce M."/>
            <person name="Wang M."/>
            <person name="Yin C."/>
            <person name="McCallum B."/>
            <person name="Szabo L.J."/>
            <person name="Hulbert S."/>
            <person name="Chen X."/>
            <person name="Fellers J.P."/>
        </authorList>
    </citation>
    <scope>NUCLEOTIDE SEQUENCE</scope>
    <source>
        <strain evidence="11">isolate 1-1 / race 1 (BBBD)</strain>
        <strain evidence="12">Isolate 1-1 / race 1 (BBBD)</strain>
    </source>
</reference>
<evidence type="ECO:0000256" key="8">
    <source>
        <dbReference type="SAM" id="MobiDB-lite"/>
    </source>
</evidence>
<dbReference type="InterPro" id="IPR045249">
    <property type="entry name" value="HARBI1-like"/>
</dbReference>
<dbReference type="GO" id="GO:0004518">
    <property type="term" value="F:nuclease activity"/>
    <property type="evidence" value="ECO:0007669"/>
    <property type="project" value="UniProtKB-KW"/>
</dbReference>
<dbReference type="EMBL" id="ADAS02000046">
    <property type="protein sequence ID" value="OAV93872.1"/>
    <property type="molecule type" value="Genomic_DNA"/>
</dbReference>
<dbReference type="Pfam" id="PF13359">
    <property type="entry name" value="DDE_Tnp_4"/>
    <property type="match status" value="1"/>
</dbReference>
<proteinExistence type="inferred from homology"/>
<organism evidence="10">
    <name type="scientific">Puccinia triticina (isolate 1-1 / race 1 (BBBD))</name>
    <name type="common">Brown leaf rust fungus</name>
    <dbReference type="NCBI Taxonomy" id="630390"/>
    <lineage>
        <taxon>Eukaryota</taxon>
        <taxon>Fungi</taxon>
        <taxon>Dikarya</taxon>
        <taxon>Basidiomycota</taxon>
        <taxon>Pucciniomycotina</taxon>
        <taxon>Pucciniomycetes</taxon>
        <taxon>Pucciniales</taxon>
        <taxon>Pucciniaceae</taxon>
        <taxon>Puccinia</taxon>
    </lineage>
</organism>
<evidence type="ECO:0000256" key="7">
    <source>
        <dbReference type="ARBA" id="ARBA00023242"/>
    </source>
</evidence>
<dbReference type="PANTHER" id="PTHR22930">
    <property type="match status" value="1"/>
</dbReference>
<accession>A0A180GNJ0</accession>
<evidence type="ECO:0000259" key="9">
    <source>
        <dbReference type="Pfam" id="PF13359"/>
    </source>
</evidence>
<keyword evidence="12" id="KW-1185">Reference proteome</keyword>
<dbReference type="InterPro" id="IPR027806">
    <property type="entry name" value="HARBI1_dom"/>
</dbReference>
<feature type="domain" description="DDE Tnp4" evidence="9">
    <location>
        <begin position="123"/>
        <end position="216"/>
    </location>
</feature>
<dbReference type="EnsemblFungi" id="PTTG_27193-t43_1">
    <property type="protein sequence ID" value="PTTG_27193-t43_1-p1"/>
    <property type="gene ID" value="PTTG_27193"/>
</dbReference>
<dbReference type="VEuPathDB" id="FungiDB:PTTG_27193"/>
<evidence type="ECO:0000313" key="12">
    <source>
        <dbReference type="Proteomes" id="UP000005240"/>
    </source>
</evidence>
<sequence length="271" mass="29700">MPHTRFIEYFRMSLADFQWLANSLQDSLQLNCMRRGNPLSVEAQVAVGLYRLGHGACYVTIGHVFSIGKETADKASSRFVIAVLENFCLTTVCFPHLNNHEQWDEIKASFEEKHGIPNIVGPIDGTHIPLAMPAEDCWKGYINRKSWSSIVFQCVVDGDGNFCNVSGGAPGSMHNSRLFWRSQLGHSLSPALPATPMIPEGSYLIGDAGYPSNDGCGTCLWEAEELIPDPINRAEGQAPPSKEQHLCVYGPSQSTSKKGITISSSLGQKEQ</sequence>
<evidence type="ECO:0000256" key="5">
    <source>
        <dbReference type="ARBA" id="ARBA00022723"/>
    </source>
</evidence>
<dbReference type="OrthoDB" id="2505410at2759"/>
<evidence type="ECO:0000256" key="1">
    <source>
        <dbReference type="ARBA" id="ARBA00001968"/>
    </source>
</evidence>
<dbReference type="GO" id="GO:0046872">
    <property type="term" value="F:metal ion binding"/>
    <property type="evidence" value="ECO:0007669"/>
    <property type="project" value="UniProtKB-KW"/>
</dbReference>
<reference evidence="10" key="1">
    <citation type="submission" date="2009-11" db="EMBL/GenBank/DDBJ databases">
        <authorList>
            <consortium name="The Broad Institute Genome Sequencing Platform"/>
            <person name="Ward D."/>
            <person name="Feldgarden M."/>
            <person name="Earl A."/>
            <person name="Young S.K."/>
            <person name="Zeng Q."/>
            <person name="Koehrsen M."/>
            <person name="Alvarado L."/>
            <person name="Berlin A."/>
            <person name="Bochicchio J."/>
            <person name="Borenstein D."/>
            <person name="Chapman S.B."/>
            <person name="Chen Z."/>
            <person name="Engels R."/>
            <person name="Freedman E."/>
            <person name="Gellesch M."/>
            <person name="Goldberg J."/>
            <person name="Griggs A."/>
            <person name="Gujja S."/>
            <person name="Heilman E."/>
            <person name="Heiman D."/>
            <person name="Hepburn T."/>
            <person name="Howarth C."/>
            <person name="Jen D."/>
            <person name="Larson L."/>
            <person name="Lewis B."/>
            <person name="Mehta T."/>
            <person name="Park D."/>
            <person name="Pearson M."/>
            <person name="Roberts A."/>
            <person name="Saif S."/>
            <person name="Shea T."/>
            <person name="Shenoy N."/>
            <person name="Sisk P."/>
            <person name="Stolte C."/>
            <person name="Sykes S."/>
            <person name="Thomson T."/>
            <person name="Walk T."/>
            <person name="White J."/>
            <person name="Yandava C."/>
            <person name="Izard J."/>
            <person name="Baranova O.V."/>
            <person name="Blanton J.M."/>
            <person name="Tanner A.C."/>
            <person name="Dewhirst F.E."/>
            <person name="Haas B."/>
            <person name="Nusbaum C."/>
            <person name="Birren B."/>
        </authorList>
    </citation>
    <scope>NUCLEOTIDE SEQUENCE [LARGE SCALE GENOMIC DNA]</scope>
    <source>
        <strain evidence="10">1-1 BBBD Race 1</strain>
    </source>
</reference>
<evidence type="ECO:0000256" key="6">
    <source>
        <dbReference type="ARBA" id="ARBA00022801"/>
    </source>
</evidence>
<evidence type="ECO:0000313" key="10">
    <source>
        <dbReference type="EMBL" id="OAV93872.1"/>
    </source>
</evidence>
<comment type="cofactor">
    <cofactor evidence="1">
        <name>a divalent metal cation</name>
        <dbReference type="ChEBI" id="CHEBI:60240"/>
    </cofactor>
</comment>
<dbReference type="GO" id="GO:0005634">
    <property type="term" value="C:nucleus"/>
    <property type="evidence" value="ECO:0007669"/>
    <property type="project" value="UniProtKB-SubCell"/>
</dbReference>
<keyword evidence="7" id="KW-0539">Nucleus</keyword>
<gene>
    <name evidence="10" type="ORF">PTTG_27193</name>
</gene>
<evidence type="ECO:0000256" key="4">
    <source>
        <dbReference type="ARBA" id="ARBA00022722"/>
    </source>
</evidence>